<dbReference type="OrthoDB" id="364348at2759"/>
<sequence>MSFGDFNPTSQPPTANAAATGLSTRPFEDTAQRSSGSGGRPIQLARTTPKGNTPPPGQSIPRSASPVAPENSAITQGRRVWDRASQAIFTISNNVASLDALVKLLGGPKDSPELRQRLHELTENTRDMIKQTGADLKSLVIPENTSNFEGRQHKMAQQKLQKDFESVLARFQNVSKIAAKKSAEYVQKARNHQKQQQLQAHDNDDNDNDNENAPLLQQQAETLDAEVEYNESLIQEREQDLQNIERSIIEVNEIFRDLGTIVGEQQYMFDHIESNVGQVAINVEGATNELRIAAERQKAAQNRMCCLYTVLGAIGLIVVLVILR</sequence>
<dbReference type="InterPro" id="IPR006011">
    <property type="entry name" value="Syntaxin_N"/>
</dbReference>
<dbReference type="EMBL" id="MCGO01000005">
    <property type="protein sequence ID" value="ORY51614.1"/>
    <property type="molecule type" value="Genomic_DNA"/>
</dbReference>
<dbReference type="STRING" id="329046.A0A1Y2CXQ3"/>
<dbReference type="GO" id="GO:0006906">
    <property type="term" value="P:vesicle fusion"/>
    <property type="evidence" value="ECO:0007669"/>
    <property type="project" value="TreeGrafter"/>
</dbReference>
<dbReference type="Pfam" id="PF14523">
    <property type="entry name" value="Syntaxin_2"/>
    <property type="match status" value="1"/>
</dbReference>
<evidence type="ECO:0000259" key="4">
    <source>
        <dbReference type="PROSITE" id="PS50192"/>
    </source>
</evidence>
<dbReference type="GO" id="GO:0006896">
    <property type="term" value="P:Golgi to vacuole transport"/>
    <property type="evidence" value="ECO:0007669"/>
    <property type="project" value="TreeGrafter"/>
</dbReference>
<proteinExistence type="inferred from homology"/>
<feature type="region of interest" description="Disordered" evidence="2">
    <location>
        <begin position="185"/>
        <end position="212"/>
    </location>
</feature>
<dbReference type="SMART" id="SM00503">
    <property type="entry name" value="SynN"/>
    <property type="match status" value="1"/>
</dbReference>
<dbReference type="InterPro" id="IPR045242">
    <property type="entry name" value="Syntaxin"/>
</dbReference>
<dbReference type="CDD" id="cd15840">
    <property type="entry name" value="SNARE_Qa"/>
    <property type="match status" value="1"/>
</dbReference>
<dbReference type="AlphaFoldDB" id="A0A1Y2CXQ3"/>
<dbReference type="Proteomes" id="UP000193642">
    <property type="component" value="Unassembled WGS sequence"/>
</dbReference>
<dbReference type="PANTHER" id="PTHR19957">
    <property type="entry name" value="SYNTAXIN"/>
    <property type="match status" value="1"/>
</dbReference>
<dbReference type="SUPFAM" id="SSF47661">
    <property type="entry name" value="t-snare proteins"/>
    <property type="match status" value="1"/>
</dbReference>
<feature type="domain" description="T-SNARE coiled-coil homology" evidence="4">
    <location>
        <begin position="231"/>
        <end position="293"/>
    </location>
</feature>
<dbReference type="GO" id="GO:0006886">
    <property type="term" value="P:intracellular protein transport"/>
    <property type="evidence" value="ECO:0007669"/>
    <property type="project" value="TreeGrafter"/>
</dbReference>
<dbReference type="Gene3D" id="1.20.58.70">
    <property type="match status" value="1"/>
</dbReference>
<dbReference type="GO" id="GO:0012505">
    <property type="term" value="C:endomembrane system"/>
    <property type="evidence" value="ECO:0007669"/>
    <property type="project" value="TreeGrafter"/>
</dbReference>
<evidence type="ECO:0000256" key="2">
    <source>
        <dbReference type="SAM" id="MobiDB-lite"/>
    </source>
</evidence>
<dbReference type="FunFam" id="1.20.5.110:FF:000059">
    <property type="entry name" value="Related to syntaxin 12"/>
    <property type="match status" value="1"/>
</dbReference>
<organism evidence="5 6">
    <name type="scientific">Rhizoclosmatium globosum</name>
    <dbReference type="NCBI Taxonomy" id="329046"/>
    <lineage>
        <taxon>Eukaryota</taxon>
        <taxon>Fungi</taxon>
        <taxon>Fungi incertae sedis</taxon>
        <taxon>Chytridiomycota</taxon>
        <taxon>Chytridiomycota incertae sedis</taxon>
        <taxon>Chytridiomycetes</taxon>
        <taxon>Chytridiales</taxon>
        <taxon>Chytriomycetaceae</taxon>
        <taxon>Rhizoclosmatium</taxon>
    </lineage>
</organism>
<feature type="region of interest" description="Disordered" evidence="2">
    <location>
        <begin position="1"/>
        <end position="76"/>
    </location>
</feature>
<reference evidence="5 6" key="1">
    <citation type="submission" date="2016-07" db="EMBL/GenBank/DDBJ databases">
        <title>Pervasive Adenine N6-methylation of Active Genes in Fungi.</title>
        <authorList>
            <consortium name="DOE Joint Genome Institute"/>
            <person name="Mondo S.J."/>
            <person name="Dannebaum R.O."/>
            <person name="Kuo R.C."/>
            <person name="Labutti K."/>
            <person name="Haridas S."/>
            <person name="Kuo A."/>
            <person name="Salamov A."/>
            <person name="Ahrendt S.R."/>
            <person name="Lipzen A."/>
            <person name="Sullivan W."/>
            <person name="Andreopoulos W.B."/>
            <person name="Clum A."/>
            <person name="Lindquist E."/>
            <person name="Daum C."/>
            <person name="Ramamoorthy G.K."/>
            <person name="Gryganskyi A."/>
            <person name="Culley D."/>
            <person name="Magnuson J.K."/>
            <person name="James T.Y."/>
            <person name="O'Malley M.A."/>
            <person name="Stajich J.E."/>
            <person name="Spatafora J.W."/>
            <person name="Visel A."/>
            <person name="Grigoriev I.V."/>
        </authorList>
    </citation>
    <scope>NUCLEOTIDE SEQUENCE [LARGE SCALE GENOMIC DNA]</scope>
    <source>
        <strain evidence="5 6">JEL800</strain>
    </source>
</reference>
<dbReference type="Gene3D" id="1.20.5.110">
    <property type="match status" value="1"/>
</dbReference>
<dbReference type="InterPro" id="IPR000727">
    <property type="entry name" value="T_SNARE_dom"/>
</dbReference>
<accession>A0A1Y2CXQ3</accession>
<dbReference type="PROSITE" id="PS50192">
    <property type="entry name" value="T_SNARE"/>
    <property type="match status" value="1"/>
</dbReference>
<keyword evidence="3" id="KW-0812">Transmembrane</keyword>
<dbReference type="SMART" id="SM00397">
    <property type="entry name" value="t_SNARE"/>
    <property type="match status" value="1"/>
</dbReference>
<dbReference type="GO" id="GO:0000149">
    <property type="term" value="F:SNARE binding"/>
    <property type="evidence" value="ECO:0007669"/>
    <property type="project" value="TreeGrafter"/>
</dbReference>
<dbReference type="GO" id="GO:0005484">
    <property type="term" value="F:SNAP receptor activity"/>
    <property type="evidence" value="ECO:0007669"/>
    <property type="project" value="TreeGrafter"/>
</dbReference>
<keyword evidence="6" id="KW-1185">Reference proteome</keyword>
<keyword evidence="3" id="KW-1133">Transmembrane helix</keyword>
<evidence type="ECO:0000256" key="1">
    <source>
        <dbReference type="ARBA" id="ARBA00009063"/>
    </source>
</evidence>
<evidence type="ECO:0000313" key="5">
    <source>
        <dbReference type="EMBL" id="ORY51614.1"/>
    </source>
</evidence>
<evidence type="ECO:0000313" key="6">
    <source>
        <dbReference type="Proteomes" id="UP000193642"/>
    </source>
</evidence>
<dbReference type="GO" id="GO:0031201">
    <property type="term" value="C:SNARE complex"/>
    <property type="evidence" value="ECO:0007669"/>
    <property type="project" value="TreeGrafter"/>
</dbReference>
<evidence type="ECO:0000256" key="3">
    <source>
        <dbReference type="SAM" id="Phobius"/>
    </source>
</evidence>
<dbReference type="PANTHER" id="PTHR19957:SF38">
    <property type="entry name" value="LD27581P"/>
    <property type="match status" value="1"/>
</dbReference>
<dbReference type="Pfam" id="PF05739">
    <property type="entry name" value="SNARE"/>
    <property type="match status" value="1"/>
</dbReference>
<keyword evidence="3" id="KW-0472">Membrane</keyword>
<comment type="similarity">
    <text evidence="1">Belongs to the syntaxin family.</text>
</comment>
<dbReference type="GO" id="GO:0048278">
    <property type="term" value="P:vesicle docking"/>
    <property type="evidence" value="ECO:0007669"/>
    <property type="project" value="TreeGrafter"/>
</dbReference>
<comment type="caution">
    <text evidence="5">The sequence shown here is derived from an EMBL/GenBank/DDBJ whole genome shotgun (WGS) entry which is preliminary data.</text>
</comment>
<feature type="transmembrane region" description="Helical" evidence="3">
    <location>
        <begin position="305"/>
        <end position="323"/>
    </location>
</feature>
<protein>
    <submittedName>
        <fullName evidence="5">t-SNARE</fullName>
    </submittedName>
</protein>
<dbReference type="InterPro" id="IPR010989">
    <property type="entry name" value="SNARE"/>
</dbReference>
<gene>
    <name evidence="5" type="ORF">BCR33DRAFT_780563</name>
</gene>
<name>A0A1Y2CXQ3_9FUNG</name>